<gene>
    <name evidence="1" type="ORF">QAD02_008227</name>
</gene>
<dbReference type="Proteomes" id="UP001239111">
    <property type="component" value="Chromosome 4"/>
</dbReference>
<evidence type="ECO:0000313" key="2">
    <source>
        <dbReference type="Proteomes" id="UP001239111"/>
    </source>
</evidence>
<organism evidence="1 2">
    <name type="scientific">Eretmocerus hayati</name>
    <dbReference type="NCBI Taxonomy" id="131215"/>
    <lineage>
        <taxon>Eukaryota</taxon>
        <taxon>Metazoa</taxon>
        <taxon>Ecdysozoa</taxon>
        <taxon>Arthropoda</taxon>
        <taxon>Hexapoda</taxon>
        <taxon>Insecta</taxon>
        <taxon>Pterygota</taxon>
        <taxon>Neoptera</taxon>
        <taxon>Endopterygota</taxon>
        <taxon>Hymenoptera</taxon>
        <taxon>Apocrita</taxon>
        <taxon>Proctotrupomorpha</taxon>
        <taxon>Chalcidoidea</taxon>
        <taxon>Aphelinidae</taxon>
        <taxon>Aphelininae</taxon>
        <taxon>Eretmocerus</taxon>
    </lineage>
</organism>
<proteinExistence type="predicted"/>
<name>A0ACC2N5V4_9HYME</name>
<reference evidence="1" key="1">
    <citation type="submission" date="2023-04" db="EMBL/GenBank/DDBJ databases">
        <title>A chromosome-level genome assembly of the parasitoid wasp Eretmocerus hayati.</title>
        <authorList>
            <person name="Zhong Y."/>
            <person name="Liu S."/>
            <person name="Liu Y."/>
        </authorList>
    </citation>
    <scope>NUCLEOTIDE SEQUENCE</scope>
    <source>
        <strain evidence="1">ZJU_SS_LIU_2023</strain>
    </source>
</reference>
<dbReference type="EMBL" id="CM056744">
    <property type="protein sequence ID" value="KAJ8666565.1"/>
    <property type="molecule type" value="Genomic_DNA"/>
</dbReference>
<protein>
    <submittedName>
        <fullName evidence="1">Uncharacterized protein</fullName>
    </submittedName>
</protein>
<keyword evidence="2" id="KW-1185">Reference proteome</keyword>
<evidence type="ECO:0000313" key="1">
    <source>
        <dbReference type="EMBL" id="KAJ8666565.1"/>
    </source>
</evidence>
<sequence>MVKKSVTEDQDYSRASKYRKQKELGDSSSESDEDDASADESTSDDDSVDGQGNLKENKERNFGVPLSSRTTIIFADTSSEATKKSKKLTSSDSGERNSQRDSEQGEYKHETARSYTPDHDEIYYDCEENYYEHETEGDGGKNIDLQTRTRTHDLS</sequence>
<accession>A0ACC2N5V4</accession>
<comment type="caution">
    <text evidence="1">The sequence shown here is derived from an EMBL/GenBank/DDBJ whole genome shotgun (WGS) entry which is preliminary data.</text>
</comment>